<feature type="domain" description="3-keto-alpha-glucoside-1,2-lyase/3-keto-2-hydroxy-glucal hydratase" evidence="1">
    <location>
        <begin position="141"/>
        <end position="326"/>
    </location>
</feature>
<evidence type="ECO:0000259" key="1">
    <source>
        <dbReference type="Pfam" id="PF06439"/>
    </source>
</evidence>
<evidence type="ECO:0000313" key="3">
    <source>
        <dbReference type="Proteomes" id="UP000000925"/>
    </source>
</evidence>
<organism evidence="2 3">
    <name type="scientific">Coraliomargarita akajimensis (strain DSM 45221 / IAM 15411 / JCM 23193 / KCTC 12865 / 04OKA010-24)</name>
    <dbReference type="NCBI Taxonomy" id="583355"/>
    <lineage>
        <taxon>Bacteria</taxon>
        <taxon>Pseudomonadati</taxon>
        <taxon>Verrucomicrobiota</taxon>
        <taxon>Opitutia</taxon>
        <taxon>Puniceicoccales</taxon>
        <taxon>Coraliomargaritaceae</taxon>
        <taxon>Coraliomargarita</taxon>
    </lineage>
</organism>
<accession>D5EL17</accession>
<dbReference type="AlphaFoldDB" id="D5EL17"/>
<dbReference type="Proteomes" id="UP000000925">
    <property type="component" value="Chromosome"/>
</dbReference>
<name>D5EL17_CORAD</name>
<dbReference type="Gene3D" id="2.60.120.560">
    <property type="entry name" value="Exo-inulinase, domain 1"/>
    <property type="match status" value="1"/>
</dbReference>
<sequence>MHIKCQTILFSTLLTCLSVHGFDYENPEDYPLMGDWAGEWIGATKGHERVRPQIYAQLLPTWGNHYRVLLVPELYNRSEPYLDVNVPGSHEKVIVNHDSFEIVFEGNSVKGVGKLYGDPVHFTLTKQDFVPNTLGLQPPLGATVLFDGSSLDAWHHQPDQPATWEIIGDAVQVATKSDPQNKARGIGGNILTKEKFSSMRFHMEFRYPVEANRSGQNRGNSGLFFRGIGEVQILNSYTTAGYWNEAGAIYKRVPAKVNAAGPPLAWQTYDVELQLPEAGGQTAMMTVHLNGRLLHNKMEIPCSVTEVDIMLQDHSNPLQFRNIWLKEF</sequence>
<dbReference type="Pfam" id="PF06439">
    <property type="entry name" value="3keto-disac_hyd"/>
    <property type="match status" value="1"/>
</dbReference>
<proteinExistence type="predicted"/>
<dbReference type="STRING" id="583355.Caka_0090"/>
<dbReference type="InterPro" id="IPR010496">
    <property type="entry name" value="AL/BT2_dom"/>
</dbReference>
<dbReference type="EMBL" id="CP001998">
    <property type="protein sequence ID" value="ADE53119.1"/>
    <property type="molecule type" value="Genomic_DNA"/>
</dbReference>
<keyword evidence="3" id="KW-1185">Reference proteome</keyword>
<evidence type="ECO:0000313" key="2">
    <source>
        <dbReference type="EMBL" id="ADE53119.1"/>
    </source>
</evidence>
<dbReference type="HOGENOM" id="CLU_051166_0_0_0"/>
<reference evidence="2 3" key="1">
    <citation type="journal article" date="2010" name="Stand. Genomic Sci.">
        <title>Complete genome sequence of Coraliomargarita akajimensis type strain (04OKA010-24).</title>
        <authorList>
            <person name="Mavromatis K."/>
            <person name="Abt B."/>
            <person name="Brambilla E."/>
            <person name="Lapidus A."/>
            <person name="Copeland A."/>
            <person name="Deshpande S."/>
            <person name="Nolan M."/>
            <person name="Lucas S."/>
            <person name="Tice H."/>
            <person name="Cheng J.F."/>
            <person name="Han C."/>
            <person name="Detter J.C."/>
            <person name="Woyke T."/>
            <person name="Goodwin L."/>
            <person name="Pitluck S."/>
            <person name="Held B."/>
            <person name="Brettin T."/>
            <person name="Tapia R."/>
            <person name="Ivanova N."/>
            <person name="Mikhailova N."/>
            <person name="Pati A."/>
            <person name="Liolios K."/>
            <person name="Chen A."/>
            <person name="Palaniappan K."/>
            <person name="Land M."/>
            <person name="Hauser L."/>
            <person name="Chang Y.J."/>
            <person name="Jeffries C.D."/>
            <person name="Rohde M."/>
            <person name="Goker M."/>
            <person name="Bristow J."/>
            <person name="Eisen J.A."/>
            <person name="Markowitz V."/>
            <person name="Hugenholtz P."/>
            <person name="Klenk H.P."/>
            <person name="Kyrpides N.C."/>
        </authorList>
    </citation>
    <scope>NUCLEOTIDE SEQUENCE [LARGE SCALE GENOMIC DNA]</scope>
    <source>
        <strain evidence="3">DSM 45221 / IAM 15411 / JCM 23193 / KCTC 12865</strain>
    </source>
</reference>
<dbReference type="RefSeq" id="WP_013041845.1">
    <property type="nucleotide sequence ID" value="NC_014008.1"/>
</dbReference>
<dbReference type="eggNOG" id="COG2010">
    <property type="taxonomic scope" value="Bacteria"/>
</dbReference>
<protein>
    <recommendedName>
        <fullName evidence="1">3-keto-alpha-glucoside-1,2-lyase/3-keto-2-hydroxy-glucal hydratase domain-containing protein</fullName>
    </recommendedName>
</protein>
<gene>
    <name evidence="2" type="ordered locus">Caka_0090</name>
</gene>
<dbReference type="OrthoDB" id="176168at2"/>
<dbReference type="KEGG" id="caa:Caka_0090"/>
<dbReference type="GO" id="GO:0016787">
    <property type="term" value="F:hydrolase activity"/>
    <property type="evidence" value="ECO:0007669"/>
    <property type="project" value="InterPro"/>
</dbReference>